<dbReference type="Proteomes" id="UP000253934">
    <property type="component" value="Unassembled WGS sequence"/>
</dbReference>
<name>A0A369KN45_9BACT</name>
<evidence type="ECO:0000313" key="2">
    <source>
        <dbReference type="Proteomes" id="UP000253934"/>
    </source>
</evidence>
<dbReference type="PROSITE" id="PS51257">
    <property type="entry name" value="PROKAR_LIPOPROTEIN"/>
    <property type="match status" value="1"/>
</dbReference>
<accession>A0A369KN45</accession>
<gene>
    <name evidence="1" type="ORF">DCC88_07095</name>
</gene>
<reference evidence="1" key="1">
    <citation type="submission" date="2018-04" db="EMBL/GenBank/DDBJ databases">
        <title>Draft genome sequence of the Candidatus Spirobacillus cienkowskii, a pathogen of freshwater Daphnia species, reconstructed from hemolymph metagenomic reads.</title>
        <authorList>
            <person name="Bresciani L."/>
            <person name="Lemos L.N."/>
            <person name="Wale N."/>
            <person name="Lin J.Y."/>
            <person name="Fernandes G.R."/>
            <person name="Duffy M.A."/>
            <person name="Rodrigues J.M."/>
        </authorList>
    </citation>
    <scope>NUCLEOTIDE SEQUENCE [LARGE SCALE GENOMIC DNA]</scope>
    <source>
        <strain evidence="1">Binning01</strain>
    </source>
</reference>
<keyword evidence="2" id="KW-1185">Reference proteome</keyword>
<protein>
    <submittedName>
        <fullName evidence="1">Uncharacterized protein</fullName>
    </submittedName>
</protein>
<dbReference type="AlphaFoldDB" id="A0A369KN45"/>
<evidence type="ECO:0000313" key="1">
    <source>
        <dbReference type="EMBL" id="RDB36051.1"/>
    </source>
</evidence>
<sequence length="331" mass="35427">MFCHRKKIIVNLQLFFCLFFVGCNDGNNEYYVINKVRVVAGVFQDSTLISGGNTLTNTSTQQFPLRTGCATTHFYLLVVSPTAETPTVTLNSIKGFPIGNNYLSGGGGARGVSPGQGSAVTLANFLSPASTPSVTIQSAPFRLTVFDYVVNCAHLSTTNLNSYLNLAKDVPGFQLNYTASSAVSSDNGFYSFYFLPDSSDGWWATAPLTTWVSASKIAQIKSGLAITNNPIQISSVAPASSATIPANEETNITANLTFPTVPSGRDPNNTLFNYKVRLQWYVSSGELKLDTANNTNWNPKSSAGSSVGGFVVVRDLLGGIDFKLLGPFTTQ</sequence>
<comment type="caution">
    <text evidence="1">The sequence shown here is derived from an EMBL/GenBank/DDBJ whole genome shotgun (WGS) entry which is preliminary data.</text>
</comment>
<organism evidence="1 2">
    <name type="scientific">Spirobacillus cienkowskii</name>
    <dbReference type="NCBI Taxonomy" id="495820"/>
    <lineage>
        <taxon>Bacteria</taxon>
        <taxon>Pseudomonadati</taxon>
        <taxon>Bdellovibrionota</taxon>
        <taxon>Oligoflexia</taxon>
        <taxon>Silvanigrellales</taxon>
        <taxon>Spirobacillus</taxon>
    </lineage>
</organism>
<proteinExistence type="predicted"/>
<dbReference type="EMBL" id="QOVW01000068">
    <property type="protein sequence ID" value="RDB36051.1"/>
    <property type="molecule type" value="Genomic_DNA"/>
</dbReference>